<dbReference type="Proteomes" id="UP000031057">
    <property type="component" value="Unassembled WGS sequence"/>
</dbReference>
<dbReference type="InterPro" id="IPR036046">
    <property type="entry name" value="Acylphosphatase-like_dom_sf"/>
</dbReference>
<dbReference type="OrthoDB" id="196105at2"/>
<protein>
    <submittedName>
        <fullName evidence="2">Blue light sensor protein</fullName>
    </submittedName>
</protein>
<dbReference type="GO" id="GO:0071949">
    <property type="term" value="F:FAD binding"/>
    <property type="evidence" value="ECO:0007669"/>
    <property type="project" value="InterPro"/>
</dbReference>
<dbReference type="GO" id="GO:0009882">
    <property type="term" value="F:blue light photoreceptor activity"/>
    <property type="evidence" value="ECO:0007669"/>
    <property type="project" value="InterPro"/>
</dbReference>
<name>A0A0B1ZS07_9SPHN</name>
<keyword evidence="3" id="KW-1185">Reference proteome</keyword>
<dbReference type="STRING" id="1348853.LK12_13620"/>
<dbReference type="SMART" id="SM01034">
    <property type="entry name" value="BLUF"/>
    <property type="match status" value="1"/>
</dbReference>
<dbReference type="AlphaFoldDB" id="A0A0B1ZS07"/>
<proteinExistence type="predicted"/>
<dbReference type="Gene3D" id="3.30.70.100">
    <property type="match status" value="1"/>
</dbReference>
<dbReference type="EMBL" id="JTDI01000003">
    <property type="protein sequence ID" value="KHK92034.1"/>
    <property type="molecule type" value="Genomic_DNA"/>
</dbReference>
<feature type="domain" description="BLUF" evidence="1">
    <location>
        <begin position="5"/>
        <end position="97"/>
    </location>
</feature>
<sequence>MDDDLFRLVYYSRNCIGTDPTDQIDAILLASRRNNASAGVTGALLFNMGCFGQVLEGPRRAVEATFERIQRDERHSDVSLLDFKAVDARHFANWSMAFAGSRQIDAARYAGIGERSGFDPARITADRLCDLLRTLTIEEEYQA</sequence>
<evidence type="ECO:0000313" key="2">
    <source>
        <dbReference type="EMBL" id="KHK92034.1"/>
    </source>
</evidence>
<gene>
    <name evidence="2" type="ORF">LK12_13620</name>
</gene>
<dbReference type="RefSeq" id="WP_039285357.1">
    <property type="nucleotide sequence ID" value="NZ_JTDI01000003.1"/>
</dbReference>
<dbReference type="Pfam" id="PF04940">
    <property type="entry name" value="BLUF"/>
    <property type="match status" value="1"/>
</dbReference>
<dbReference type="SUPFAM" id="SSF54975">
    <property type="entry name" value="Acylphosphatase/BLUF domain-like"/>
    <property type="match status" value="1"/>
</dbReference>
<reference evidence="2 3" key="1">
    <citation type="submission" date="2014-10" db="EMBL/GenBank/DDBJ databases">
        <title>Genome sequence of Novosphingobium malaysiense MUSC 273(T).</title>
        <authorList>
            <person name="Lee L.-H."/>
        </authorList>
    </citation>
    <scope>NUCLEOTIDE SEQUENCE [LARGE SCALE GENOMIC DNA]</scope>
    <source>
        <strain evidence="2 3">MUSC 273</strain>
    </source>
</reference>
<dbReference type="InterPro" id="IPR007024">
    <property type="entry name" value="BLUF_domain"/>
</dbReference>
<evidence type="ECO:0000313" key="3">
    <source>
        <dbReference type="Proteomes" id="UP000031057"/>
    </source>
</evidence>
<evidence type="ECO:0000259" key="1">
    <source>
        <dbReference type="PROSITE" id="PS50925"/>
    </source>
</evidence>
<comment type="caution">
    <text evidence="2">The sequence shown here is derived from an EMBL/GenBank/DDBJ whole genome shotgun (WGS) entry which is preliminary data.</text>
</comment>
<accession>A0A0B1ZS07</accession>
<organism evidence="2 3">
    <name type="scientific">Novosphingobium malaysiense</name>
    <dbReference type="NCBI Taxonomy" id="1348853"/>
    <lineage>
        <taxon>Bacteria</taxon>
        <taxon>Pseudomonadati</taxon>
        <taxon>Pseudomonadota</taxon>
        <taxon>Alphaproteobacteria</taxon>
        <taxon>Sphingomonadales</taxon>
        <taxon>Sphingomonadaceae</taxon>
        <taxon>Novosphingobium</taxon>
    </lineage>
</organism>
<dbReference type="PROSITE" id="PS50925">
    <property type="entry name" value="BLUF"/>
    <property type="match status" value="1"/>
</dbReference>